<protein>
    <recommendedName>
        <fullName evidence="4">Integral membrane protein</fullName>
    </recommendedName>
</protein>
<feature type="transmembrane region" description="Helical" evidence="1">
    <location>
        <begin position="124"/>
        <end position="144"/>
    </location>
</feature>
<evidence type="ECO:0008006" key="4">
    <source>
        <dbReference type="Google" id="ProtNLM"/>
    </source>
</evidence>
<evidence type="ECO:0000313" key="3">
    <source>
        <dbReference type="Proteomes" id="UP000051672"/>
    </source>
</evidence>
<dbReference type="PATRIC" id="fig|1423727.3.peg.1718"/>
<dbReference type="NCBIfam" id="TIGR01906">
    <property type="entry name" value="integ_TIGR01906"/>
    <property type="match status" value="1"/>
</dbReference>
<organism evidence="2 3">
    <name type="scientific">Lacticaseibacillus brantae DSM 23927</name>
    <dbReference type="NCBI Taxonomy" id="1423727"/>
    <lineage>
        <taxon>Bacteria</taxon>
        <taxon>Bacillati</taxon>
        <taxon>Bacillota</taxon>
        <taxon>Bacilli</taxon>
        <taxon>Lactobacillales</taxon>
        <taxon>Lactobacillaceae</taxon>
        <taxon>Lacticaseibacillus</taxon>
    </lineage>
</organism>
<dbReference type="Proteomes" id="UP000051672">
    <property type="component" value="Unassembled WGS sequence"/>
</dbReference>
<feature type="transmembrane region" description="Helical" evidence="1">
    <location>
        <begin position="12"/>
        <end position="37"/>
    </location>
</feature>
<dbReference type="InterPro" id="IPR010178">
    <property type="entry name" value="Lit"/>
</dbReference>
<evidence type="ECO:0000313" key="2">
    <source>
        <dbReference type="EMBL" id="KRM71580.1"/>
    </source>
</evidence>
<reference evidence="2 3" key="1">
    <citation type="journal article" date="2015" name="Genome Announc.">
        <title>Expanding the biotechnology potential of lactobacilli through comparative genomics of 213 strains and associated genera.</title>
        <authorList>
            <person name="Sun Z."/>
            <person name="Harris H.M."/>
            <person name="McCann A."/>
            <person name="Guo C."/>
            <person name="Argimon S."/>
            <person name="Zhang W."/>
            <person name="Yang X."/>
            <person name="Jeffery I.B."/>
            <person name="Cooney J.C."/>
            <person name="Kagawa T.F."/>
            <person name="Liu W."/>
            <person name="Song Y."/>
            <person name="Salvetti E."/>
            <person name="Wrobel A."/>
            <person name="Rasinkangas P."/>
            <person name="Parkhill J."/>
            <person name="Rea M.C."/>
            <person name="O'Sullivan O."/>
            <person name="Ritari J."/>
            <person name="Douillard F.P."/>
            <person name="Paul Ross R."/>
            <person name="Yang R."/>
            <person name="Briner A.E."/>
            <person name="Felis G.E."/>
            <person name="de Vos W.M."/>
            <person name="Barrangou R."/>
            <person name="Klaenhammer T.R."/>
            <person name="Caufield P.W."/>
            <person name="Cui Y."/>
            <person name="Zhang H."/>
            <person name="O'Toole P.W."/>
        </authorList>
    </citation>
    <scope>NUCLEOTIDE SEQUENCE [LARGE SCALE GENOMIC DNA]</scope>
    <source>
        <strain evidence="2 3">DSM 23927</strain>
    </source>
</reference>
<dbReference type="AlphaFoldDB" id="A0A0R2B7V8"/>
<name>A0A0R2B7V8_9LACO</name>
<feature type="transmembrane region" description="Helical" evidence="1">
    <location>
        <begin position="180"/>
        <end position="201"/>
    </location>
</feature>
<evidence type="ECO:0000256" key="1">
    <source>
        <dbReference type="SAM" id="Phobius"/>
    </source>
</evidence>
<keyword evidence="1" id="KW-1133">Transmembrane helix</keyword>
<keyword evidence="1" id="KW-0812">Transmembrane</keyword>
<keyword evidence="3" id="KW-1185">Reference proteome</keyword>
<comment type="caution">
    <text evidence="2">The sequence shown here is derived from an EMBL/GenBank/DDBJ whole genome shotgun (WGS) entry which is preliminary data.</text>
</comment>
<dbReference type="EMBL" id="AYZQ01000004">
    <property type="protein sequence ID" value="KRM71580.1"/>
    <property type="molecule type" value="Genomic_DNA"/>
</dbReference>
<keyword evidence="1" id="KW-0472">Membrane</keyword>
<gene>
    <name evidence="2" type="ORF">FC34_GL001696</name>
</gene>
<proteinExistence type="predicted"/>
<feature type="transmembrane region" description="Helical" evidence="1">
    <location>
        <begin position="93"/>
        <end position="112"/>
    </location>
</feature>
<accession>A0A0R2B7V8</accession>
<dbReference type="RefSeq" id="WP_057894965.1">
    <property type="nucleotide sequence ID" value="NZ_AYZQ01000004.1"/>
</dbReference>
<dbReference type="STRING" id="1423727.FC34_GL001696"/>
<dbReference type="Pfam" id="PF07314">
    <property type="entry name" value="Lit"/>
    <property type="match status" value="1"/>
</dbReference>
<dbReference type="OrthoDB" id="9813051at2"/>
<sequence length="210" mass="23949">MASLKRIGQQIGLWLFIISATVVAVLALSFALFAIFIRTENLTFIADMSAGRLMHNYTQLMGYLTLPWVEPLKMSNFPVSANGAHHFADVKHLFLLALAVFIVSAPITWSYLRTLHARKMWWQLVRPFQIGAFIPVIFAGAFMINFDQFFIAFHKVLFRNSDWLFDPNTDPIINVLPESFFMACFIVALGIFEVVMIWGIVKGRRSLAKN</sequence>